<dbReference type="InterPro" id="IPR000182">
    <property type="entry name" value="GNAT_dom"/>
</dbReference>
<accession>A0ABN2S6B7</accession>
<dbReference type="PROSITE" id="PS51186">
    <property type="entry name" value="GNAT"/>
    <property type="match status" value="1"/>
</dbReference>
<proteinExistence type="predicted"/>
<dbReference type="SUPFAM" id="SSF55729">
    <property type="entry name" value="Acyl-CoA N-acyltransferases (Nat)"/>
    <property type="match status" value="1"/>
</dbReference>
<dbReference type="CDD" id="cd04301">
    <property type="entry name" value="NAT_SF"/>
    <property type="match status" value="1"/>
</dbReference>
<reference evidence="2 3" key="1">
    <citation type="journal article" date="2019" name="Int. J. Syst. Evol. Microbiol.">
        <title>The Global Catalogue of Microorganisms (GCM) 10K type strain sequencing project: providing services to taxonomists for standard genome sequencing and annotation.</title>
        <authorList>
            <consortium name="The Broad Institute Genomics Platform"/>
            <consortium name="The Broad Institute Genome Sequencing Center for Infectious Disease"/>
            <person name="Wu L."/>
            <person name="Ma J."/>
        </authorList>
    </citation>
    <scope>NUCLEOTIDE SEQUENCE [LARGE SCALE GENOMIC DNA]</scope>
    <source>
        <strain evidence="2 3">JCM 15628</strain>
    </source>
</reference>
<evidence type="ECO:0000313" key="2">
    <source>
        <dbReference type="EMBL" id="GAA1981194.1"/>
    </source>
</evidence>
<dbReference type="Proteomes" id="UP001500013">
    <property type="component" value="Unassembled WGS sequence"/>
</dbReference>
<sequence length="202" mass="21620">MPSDVTVLRADDPRCERLADDGWTVTARSWAAHVELTPRHTQGWRDAMARLASTDTCRELTADDVPAVLALDAATAGDYPGSVATAHEALTPHTATPTVRRPAFGVLDDKGDLVAITFVDIEADPTWAEVDFTVVAPHRRRQGLATALKAASLLGLMERGVTDVRTGGSDENRGIIAANETLGFRVDERWVTLVAPAKGPDA</sequence>
<evidence type="ECO:0000313" key="3">
    <source>
        <dbReference type="Proteomes" id="UP001500013"/>
    </source>
</evidence>
<name>A0ABN2S6B7_9MICO</name>
<feature type="domain" description="N-acetyltransferase" evidence="1">
    <location>
        <begin position="55"/>
        <end position="202"/>
    </location>
</feature>
<dbReference type="Gene3D" id="3.40.630.30">
    <property type="match status" value="1"/>
</dbReference>
<gene>
    <name evidence="2" type="ORF">GCM10009817_22830</name>
</gene>
<evidence type="ECO:0000259" key="1">
    <source>
        <dbReference type="PROSITE" id="PS51186"/>
    </source>
</evidence>
<dbReference type="EMBL" id="BAAAPU010000007">
    <property type="protein sequence ID" value="GAA1981194.1"/>
    <property type="molecule type" value="Genomic_DNA"/>
</dbReference>
<dbReference type="RefSeq" id="WP_344062152.1">
    <property type="nucleotide sequence ID" value="NZ_BAAAPU010000007.1"/>
</dbReference>
<keyword evidence="3" id="KW-1185">Reference proteome</keyword>
<comment type="caution">
    <text evidence="2">The sequence shown here is derived from an EMBL/GenBank/DDBJ whole genome shotgun (WGS) entry which is preliminary data.</text>
</comment>
<organism evidence="2 3">
    <name type="scientific">Terrabacter lapilli</name>
    <dbReference type="NCBI Taxonomy" id="436231"/>
    <lineage>
        <taxon>Bacteria</taxon>
        <taxon>Bacillati</taxon>
        <taxon>Actinomycetota</taxon>
        <taxon>Actinomycetes</taxon>
        <taxon>Micrococcales</taxon>
        <taxon>Intrasporangiaceae</taxon>
        <taxon>Terrabacter</taxon>
    </lineage>
</organism>
<protein>
    <recommendedName>
        <fullName evidence="1">N-acetyltransferase domain-containing protein</fullName>
    </recommendedName>
</protein>
<dbReference type="InterPro" id="IPR016181">
    <property type="entry name" value="Acyl_CoA_acyltransferase"/>
</dbReference>